<reference evidence="3" key="2">
    <citation type="submission" date="2022-01" db="EMBL/GenBank/DDBJ databases">
        <authorList>
            <person name="Yamashiro T."/>
            <person name="Shiraishi A."/>
            <person name="Satake H."/>
            <person name="Nakayama K."/>
        </authorList>
    </citation>
    <scope>NUCLEOTIDE SEQUENCE</scope>
</reference>
<dbReference type="Gene3D" id="4.10.60.10">
    <property type="entry name" value="Zinc finger, CCHC-type"/>
    <property type="match status" value="1"/>
</dbReference>
<feature type="compositionally biased region" description="Basic residues" evidence="1">
    <location>
        <begin position="56"/>
        <end position="70"/>
    </location>
</feature>
<evidence type="ECO:0000256" key="1">
    <source>
        <dbReference type="SAM" id="MobiDB-lite"/>
    </source>
</evidence>
<dbReference type="InterPro" id="IPR043502">
    <property type="entry name" value="DNA/RNA_pol_sf"/>
</dbReference>
<dbReference type="InterPro" id="IPR036875">
    <property type="entry name" value="Znf_CCHC_sf"/>
</dbReference>
<dbReference type="Proteomes" id="UP001151760">
    <property type="component" value="Unassembled WGS sequence"/>
</dbReference>
<accession>A0ABQ5HWP0</accession>
<proteinExistence type="predicted"/>
<dbReference type="PANTHER" id="PTHR11439">
    <property type="entry name" value="GAG-POL-RELATED RETROTRANSPOSON"/>
    <property type="match status" value="1"/>
</dbReference>
<dbReference type="CDD" id="cd09272">
    <property type="entry name" value="RNase_HI_RT_Ty1"/>
    <property type="match status" value="1"/>
</dbReference>
<reference evidence="3" key="1">
    <citation type="journal article" date="2022" name="Int. J. Mol. Sci.">
        <title>Draft Genome of Tanacetum Coccineum: Genomic Comparison of Closely Related Tanacetum-Family Plants.</title>
        <authorList>
            <person name="Yamashiro T."/>
            <person name="Shiraishi A."/>
            <person name="Nakayama K."/>
            <person name="Satake H."/>
        </authorList>
    </citation>
    <scope>NUCLEOTIDE SEQUENCE</scope>
</reference>
<name>A0ABQ5HWP0_9ASTR</name>
<feature type="region of interest" description="Disordered" evidence="1">
    <location>
        <begin position="54"/>
        <end position="86"/>
    </location>
</feature>
<sequence>MALLKDLVGFVRNYNIHNMGKKIGEIHTLLIEYEKGLPKKAETPQVMMIKSGKIQKANKKSLKAKGKNKGNGKGQDKKLLKKKKQVGSASLRSISQRIFSFSNYNSWCMTTGVKSNKKSLKANGKGKDKQVYIPKPKNPKPSAKEQPAKDDTCHHCKEVGHWKKNCHVYLAELLKKKKQFGSPVLQGFIKARKLKQGALYLYVGNGVRAQVEAIRIYESFDQCVSCLSCKMIRKSFPHRPERDYALESATRILNMVPTKKVDKTPYELWIPKGNNSGRAIDLLEIQDEDTSPSEITSKIPMEVEGFEPPQEEVIPVRRSERTHRAPDRLCLNVEAEEHSLGDLNEPTSYKAAMLDSESNKWIDDMNAEIQSMIDNMVWVLVDLPPNCKTVGSKWIFKKKTDMDGIVHTYKARLVAKGYTQLYGVDYEETFSPIVNIRAIRILISIAAYYDYEIWKMDVKTAFLNGYLDEDIYMVQPEGFVDPNHPRKVCKLQRSIYGLKQASRSWNKRFDEEIKKFGFAQNLDEPCVYQKASGSNVIFLILYVDDIIILGNHIPSLQSVKDYLGKCFAMKDLGESSFILGIKIYRDRSKRLIGLGKNAYMDKILKRYKMDNSKRGHIPMQERLELNKTQGASTPKEVKHMQNVPYASVVGSIMYAVRCTRPDVAFAQNITSRFQQNPGELHWTAVKNILKYLRNTKDMFLVYGGNLEPGLRVDCYCDAGFETDRDDTKSQTRYVFILNGGAVDWKSSKQSTTAMSGTEAEYIAASEAAMDAVWIRKFISGLGIVPTINESIRMFCDNSAALHFANEPGVQKGVRHYHRRYHYVRESIALGKIRFLKVHTDDNLADPFTKALSKTKLTQHARSMGLRLASNFM</sequence>
<organism evidence="3 4">
    <name type="scientific">Tanacetum coccineum</name>
    <dbReference type="NCBI Taxonomy" id="301880"/>
    <lineage>
        <taxon>Eukaryota</taxon>
        <taxon>Viridiplantae</taxon>
        <taxon>Streptophyta</taxon>
        <taxon>Embryophyta</taxon>
        <taxon>Tracheophyta</taxon>
        <taxon>Spermatophyta</taxon>
        <taxon>Magnoliopsida</taxon>
        <taxon>eudicotyledons</taxon>
        <taxon>Gunneridae</taxon>
        <taxon>Pentapetalae</taxon>
        <taxon>asterids</taxon>
        <taxon>campanulids</taxon>
        <taxon>Asterales</taxon>
        <taxon>Asteraceae</taxon>
        <taxon>Asteroideae</taxon>
        <taxon>Anthemideae</taxon>
        <taxon>Anthemidinae</taxon>
        <taxon>Tanacetum</taxon>
    </lineage>
</organism>
<feature type="domain" description="Reverse transcriptase Ty1/copia-type" evidence="2">
    <location>
        <begin position="375"/>
        <end position="620"/>
    </location>
</feature>
<evidence type="ECO:0000313" key="4">
    <source>
        <dbReference type="Proteomes" id="UP001151760"/>
    </source>
</evidence>
<evidence type="ECO:0000259" key="2">
    <source>
        <dbReference type="Pfam" id="PF07727"/>
    </source>
</evidence>
<protein>
    <submittedName>
        <fullName evidence="3">Retrotransposon protein, putative, ty1-copia subclass</fullName>
    </submittedName>
</protein>
<dbReference type="Pfam" id="PF07727">
    <property type="entry name" value="RVT_2"/>
    <property type="match status" value="1"/>
</dbReference>
<dbReference type="SUPFAM" id="SSF56672">
    <property type="entry name" value="DNA/RNA polymerases"/>
    <property type="match status" value="1"/>
</dbReference>
<keyword evidence="4" id="KW-1185">Reference proteome</keyword>
<evidence type="ECO:0000313" key="3">
    <source>
        <dbReference type="EMBL" id="GJT91740.1"/>
    </source>
</evidence>
<feature type="region of interest" description="Disordered" evidence="1">
    <location>
        <begin position="117"/>
        <end position="150"/>
    </location>
</feature>
<comment type="caution">
    <text evidence="3">The sequence shown here is derived from an EMBL/GenBank/DDBJ whole genome shotgun (WGS) entry which is preliminary data.</text>
</comment>
<dbReference type="SUPFAM" id="SSF57756">
    <property type="entry name" value="Retrovirus zinc finger-like domains"/>
    <property type="match status" value="1"/>
</dbReference>
<gene>
    <name evidence="3" type="ORF">Tco_1080585</name>
</gene>
<dbReference type="PANTHER" id="PTHR11439:SF496">
    <property type="entry name" value="RNA-DIRECTED DNA POLYMERASE"/>
    <property type="match status" value="1"/>
</dbReference>
<dbReference type="EMBL" id="BQNB010020046">
    <property type="protein sequence ID" value="GJT91740.1"/>
    <property type="molecule type" value="Genomic_DNA"/>
</dbReference>
<dbReference type="InterPro" id="IPR013103">
    <property type="entry name" value="RVT_2"/>
</dbReference>